<dbReference type="GO" id="GO:0004497">
    <property type="term" value="F:monooxygenase activity"/>
    <property type="evidence" value="ECO:0007669"/>
    <property type="project" value="InterPro"/>
</dbReference>
<dbReference type="EMBL" id="KN832874">
    <property type="protein sequence ID" value="KIN02647.1"/>
    <property type="molecule type" value="Genomic_DNA"/>
</dbReference>
<keyword evidence="3" id="KW-0812">Transmembrane</keyword>
<evidence type="ECO:0000256" key="3">
    <source>
        <dbReference type="SAM" id="Phobius"/>
    </source>
</evidence>
<evidence type="ECO:0008006" key="6">
    <source>
        <dbReference type="Google" id="ProtNLM"/>
    </source>
</evidence>
<dbReference type="InterPro" id="IPR050121">
    <property type="entry name" value="Cytochrome_P450_monoxygenase"/>
</dbReference>
<evidence type="ECO:0000256" key="2">
    <source>
        <dbReference type="PIRSR" id="PIRSR602401-1"/>
    </source>
</evidence>
<keyword evidence="3" id="KW-1133">Transmembrane helix</keyword>
<evidence type="ECO:0000313" key="5">
    <source>
        <dbReference type="Proteomes" id="UP000054321"/>
    </source>
</evidence>
<comment type="similarity">
    <text evidence="1">Belongs to the cytochrome P450 family.</text>
</comment>
<dbReference type="OrthoDB" id="1470350at2759"/>
<comment type="cofactor">
    <cofactor evidence="2">
        <name>heme</name>
        <dbReference type="ChEBI" id="CHEBI:30413"/>
    </cofactor>
</comment>
<keyword evidence="5" id="KW-1185">Reference proteome</keyword>
<dbReference type="InterPro" id="IPR002401">
    <property type="entry name" value="Cyt_P450_E_grp-I"/>
</dbReference>
<keyword evidence="2" id="KW-0349">Heme</keyword>
<dbReference type="AlphaFoldDB" id="A0A0C3HJZ8"/>
<organism evidence="4 5">
    <name type="scientific">Oidiodendron maius (strain Zn)</name>
    <dbReference type="NCBI Taxonomy" id="913774"/>
    <lineage>
        <taxon>Eukaryota</taxon>
        <taxon>Fungi</taxon>
        <taxon>Dikarya</taxon>
        <taxon>Ascomycota</taxon>
        <taxon>Pezizomycotina</taxon>
        <taxon>Leotiomycetes</taxon>
        <taxon>Leotiomycetes incertae sedis</taxon>
        <taxon>Myxotrichaceae</taxon>
        <taxon>Oidiodendron</taxon>
    </lineage>
</organism>
<sequence>MLSKLSFPHVFGVCTALGWCISKTTSKPLLETLPLIYLTILPIYATLYVSFIYPFYISELRHVPTVRGYPLWGQFFTIVTEECGVPQRRWFKEHGPIIRYFFPFAAERIAIADDKAIHQMTVRNPYNYPKPVRAKLWMVRILGEGVLLAEGDEHVHQRKALAPGFSIGSIRALAPVFWQKALLLSKLWKDEMMESQVDTKSIEVLEWLNRTTLDIIGQAGFGTDINSLENPQTPIREAYRLVFAFDIGSRILHGMQAFMPSTKYIPAKMNRDMEAARNIIFNKAMDIIKEKEGQAEADTKHNDIIALISKDNFKKKTEGEEGLSLKTMRDQVMTFLGAGHDTTATGVAWTLHLLAKYPKIQSRLRDEIREYMPWLFDKTTRNDPIELAKVDADQLPYLDNVCRESLRYIPPIPMTVRESIADDKLGPYFIPSGTIVYVLANSINRLPMYWGPTADEFDPDRWDDLPGTYTKNAFMTFLQGPRGCVGRKFAETEMKIILCCLLSLYNFEPDKSIADPEELKMWRLVLRPRDGVSLNTTLL</sequence>
<evidence type="ECO:0000313" key="4">
    <source>
        <dbReference type="EMBL" id="KIN02647.1"/>
    </source>
</evidence>
<name>A0A0C3HJZ8_OIDMZ</name>
<dbReference type="PRINTS" id="PR00385">
    <property type="entry name" value="P450"/>
</dbReference>
<dbReference type="CDD" id="cd11069">
    <property type="entry name" value="CYP_FUM15-like"/>
    <property type="match status" value="1"/>
</dbReference>
<dbReference type="SUPFAM" id="SSF48264">
    <property type="entry name" value="Cytochrome P450"/>
    <property type="match status" value="1"/>
</dbReference>
<accession>A0A0C3HJZ8</accession>
<dbReference type="GO" id="GO:0016705">
    <property type="term" value="F:oxidoreductase activity, acting on paired donors, with incorporation or reduction of molecular oxygen"/>
    <property type="evidence" value="ECO:0007669"/>
    <property type="project" value="InterPro"/>
</dbReference>
<dbReference type="InParanoid" id="A0A0C3HJZ8"/>
<keyword evidence="2" id="KW-0408">Iron</keyword>
<dbReference type="Proteomes" id="UP000054321">
    <property type="component" value="Unassembled WGS sequence"/>
</dbReference>
<dbReference type="GO" id="GO:0005506">
    <property type="term" value="F:iron ion binding"/>
    <property type="evidence" value="ECO:0007669"/>
    <property type="project" value="InterPro"/>
</dbReference>
<feature type="binding site" description="axial binding residue" evidence="2">
    <location>
        <position position="484"/>
    </location>
    <ligand>
        <name>heme</name>
        <dbReference type="ChEBI" id="CHEBI:30413"/>
    </ligand>
    <ligandPart>
        <name>Fe</name>
        <dbReference type="ChEBI" id="CHEBI:18248"/>
    </ligandPart>
</feature>
<dbReference type="PANTHER" id="PTHR24305">
    <property type="entry name" value="CYTOCHROME P450"/>
    <property type="match status" value="1"/>
</dbReference>
<evidence type="ECO:0000256" key="1">
    <source>
        <dbReference type="ARBA" id="ARBA00010617"/>
    </source>
</evidence>
<dbReference type="InterPro" id="IPR036396">
    <property type="entry name" value="Cyt_P450_sf"/>
</dbReference>
<reference evidence="5" key="2">
    <citation type="submission" date="2015-01" db="EMBL/GenBank/DDBJ databases">
        <title>Evolutionary Origins and Diversification of the Mycorrhizal Mutualists.</title>
        <authorList>
            <consortium name="DOE Joint Genome Institute"/>
            <consortium name="Mycorrhizal Genomics Consortium"/>
            <person name="Kohler A."/>
            <person name="Kuo A."/>
            <person name="Nagy L.G."/>
            <person name="Floudas D."/>
            <person name="Copeland A."/>
            <person name="Barry K.W."/>
            <person name="Cichocki N."/>
            <person name="Veneault-Fourrey C."/>
            <person name="LaButti K."/>
            <person name="Lindquist E.A."/>
            <person name="Lipzen A."/>
            <person name="Lundell T."/>
            <person name="Morin E."/>
            <person name="Murat C."/>
            <person name="Riley R."/>
            <person name="Ohm R."/>
            <person name="Sun H."/>
            <person name="Tunlid A."/>
            <person name="Henrissat B."/>
            <person name="Grigoriev I.V."/>
            <person name="Hibbett D.S."/>
            <person name="Martin F."/>
        </authorList>
    </citation>
    <scope>NUCLEOTIDE SEQUENCE [LARGE SCALE GENOMIC DNA]</scope>
    <source>
        <strain evidence="5">Zn</strain>
    </source>
</reference>
<dbReference type="Gene3D" id="1.10.630.10">
    <property type="entry name" value="Cytochrome P450"/>
    <property type="match status" value="1"/>
</dbReference>
<dbReference type="PANTHER" id="PTHR24305:SF166">
    <property type="entry name" value="CYTOCHROME P450 12A4, MITOCHONDRIAL-RELATED"/>
    <property type="match status" value="1"/>
</dbReference>
<reference evidence="4 5" key="1">
    <citation type="submission" date="2014-04" db="EMBL/GenBank/DDBJ databases">
        <authorList>
            <consortium name="DOE Joint Genome Institute"/>
            <person name="Kuo A."/>
            <person name="Martino E."/>
            <person name="Perotto S."/>
            <person name="Kohler A."/>
            <person name="Nagy L.G."/>
            <person name="Floudas D."/>
            <person name="Copeland A."/>
            <person name="Barry K.W."/>
            <person name="Cichocki N."/>
            <person name="Veneault-Fourrey C."/>
            <person name="LaButti K."/>
            <person name="Lindquist E.A."/>
            <person name="Lipzen A."/>
            <person name="Lundell T."/>
            <person name="Morin E."/>
            <person name="Murat C."/>
            <person name="Sun H."/>
            <person name="Tunlid A."/>
            <person name="Henrissat B."/>
            <person name="Grigoriev I.V."/>
            <person name="Hibbett D.S."/>
            <person name="Martin F."/>
            <person name="Nordberg H.P."/>
            <person name="Cantor M.N."/>
            <person name="Hua S.X."/>
        </authorList>
    </citation>
    <scope>NUCLEOTIDE SEQUENCE [LARGE SCALE GENOMIC DNA]</scope>
    <source>
        <strain evidence="4 5">Zn</strain>
    </source>
</reference>
<dbReference type="GO" id="GO:0020037">
    <property type="term" value="F:heme binding"/>
    <property type="evidence" value="ECO:0007669"/>
    <property type="project" value="InterPro"/>
</dbReference>
<dbReference type="InterPro" id="IPR001128">
    <property type="entry name" value="Cyt_P450"/>
</dbReference>
<protein>
    <recommendedName>
        <fullName evidence="6">Cytochrome P450</fullName>
    </recommendedName>
</protein>
<dbReference type="PRINTS" id="PR00463">
    <property type="entry name" value="EP450I"/>
</dbReference>
<gene>
    <name evidence="4" type="ORF">OIDMADRAFT_119597</name>
</gene>
<dbReference type="Pfam" id="PF00067">
    <property type="entry name" value="p450"/>
    <property type="match status" value="1"/>
</dbReference>
<keyword evidence="3" id="KW-0472">Membrane</keyword>
<feature type="transmembrane region" description="Helical" evidence="3">
    <location>
        <begin position="36"/>
        <end position="57"/>
    </location>
</feature>
<keyword evidence="2" id="KW-0479">Metal-binding</keyword>
<dbReference type="HOGENOM" id="CLU_001570_5_11_1"/>
<dbReference type="STRING" id="913774.A0A0C3HJZ8"/>
<proteinExistence type="inferred from homology"/>